<dbReference type="PANTHER" id="PTHR18919">
    <property type="entry name" value="ACETYL-COA C-ACYLTRANSFERASE"/>
    <property type="match status" value="1"/>
</dbReference>
<keyword evidence="11 12" id="KW-0012">Acyltransferase</keyword>
<evidence type="ECO:0000256" key="9">
    <source>
        <dbReference type="ARBA" id="ARBA00022958"/>
    </source>
</evidence>
<dbReference type="Pfam" id="PF00108">
    <property type="entry name" value="Thiolase_N"/>
    <property type="match status" value="1"/>
</dbReference>
<protein>
    <recommendedName>
        <fullName evidence="5">acetyl-CoA C-acetyltransferase</fullName>
        <ecNumber evidence="5">2.3.1.9</ecNumber>
    </recommendedName>
</protein>
<dbReference type="CDD" id="cd00751">
    <property type="entry name" value="thiolase"/>
    <property type="match status" value="1"/>
</dbReference>
<dbReference type="AlphaFoldDB" id="A0A6G3MED8"/>
<evidence type="ECO:0000256" key="6">
    <source>
        <dbReference type="ARBA" id="ARBA00022679"/>
    </source>
</evidence>
<comment type="pathway">
    <text evidence="2">Lipid metabolism.</text>
</comment>
<organism evidence="15">
    <name type="scientific">Henneguya salminicola</name>
    <name type="common">Myxosporean</name>
    <dbReference type="NCBI Taxonomy" id="69463"/>
    <lineage>
        <taxon>Eukaryota</taxon>
        <taxon>Metazoa</taxon>
        <taxon>Cnidaria</taxon>
        <taxon>Myxozoa</taxon>
        <taxon>Myxosporea</taxon>
        <taxon>Bivalvulida</taxon>
        <taxon>Platysporina</taxon>
        <taxon>Myxobolidae</taxon>
        <taxon>Henneguya</taxon>
    </lineage>
</organism>
<keyword evidence="6 12" id="KW-0808">Transferase</keyword>
<comment type="subcellular location">
    <subcellularLocation>
        <location evidence="1">Mitochondrion</location>
    </subcellularLocation>
</comment>
<evidence type="ECO:0000259" key="13">
    <source>
        <dbReference type="Pfam" id="PF00108"/>
    </source>
</evidence>
<dbReference type="InterPro" id="IPR020616">
    <property type="entry name" value="Thiolase_N"/>
</dbReference>
<dbReference type="PROSITE" id="PS00737">
    <property type="entry name" value="THIOLASE_2"/>
    <property type="match status" value="1"/>
</dbReference>
<dbReference type="GO" id="GO:0046872">
    <property type="term" value="F:metal ion binding"/>
    <property type="evidence" value="ECO:0007669"/>
    <property type="project" value="UniProtKB-KW"/>
</dbReference>
<dbReference type="InterPro" id="IPR020610">
    <property type="entry name" value="Thiolase_AS"/>
</dbReference>
<evidence type="ECO:0000256" key="4">
    <source>
        <dbReference type="ARBA" id="ARBA00011881"/>
    </source>
</evidence>
<name>A0A6G3MED8_HENSL</name>
<dbReference type="InterPro" id="IPR020613">
    <property type="entry name" value="Thiolase_CS"/>
</dbReference>
<dbReference type="Pfam" id="PF02803">
    <property type="entry name" value="Thiolase_C"/>
    <property type="match status" value="1"/>
</dbReference>
<reference evidence="15" key="1">
    <citation type="submission" date="2018-11" db="EMBL/GenBank/DDBJ databases">
        <title>Henneguya salminicola genome and transcriptome.</title>
        <authorList>
            <person name="Yahalomi D."/>
            <person name="Atkinson S.D."/>
            <person name="Neuhof M."/>
            <person name="Chang E.S."/>
            <person name="Philippe H."/>
            <person name="Cartwright P."/>
            <person name="Bartholomew J.L."/>
            <person name="Huchon D."/>
        </authorList>
    </citation>
    <scope>NUCLEOTIDE SEQUENCE</scope>
    <source>
        <strain evidence="15">Hz1</strain>
        <tissue evidence="15">Whole</tissue>
    </source>
</reference>
<feature type="domain" description="Thiolase C-terminal" evidence="14">
    <location>
        <begin position="78"/>
        <end position="196"/>
    </location>
</feature>
<proteinExistence type="inferred from homology"/>
<evidence type="ECO:0000256" key="3">
    <source>
        <dbReference type="ARBA" id="ARBA00010982"/>
    </source>
</evidence>
<evidence type="ECO:0000256" key="2">
    <source>
        <dbReference type="ARBA" id="ARBA00005189"/>
    </source>
</evidence>
<evidence type="ECO:0000256" key="5">
    <source>
        <dbReference type="ARBA" id="ARBA00012705"/>
    </source>
</evidence>
<keyword evidence="8" id="KW-0809">Transit peptide</keyword>
<evidence type="ECO:0000256" key="10">
    <source>
        <dbReference type="ARBA" id="ARBA00023128"/>
    </source>
</evidence>
<evidence type="ECO:0000256" key="8">
    <source>
        <dbReference type="ARBA" id="ARBA00022946"/>
    </source>
</evidence>
<feature type="domain" description="Thiolase N-terminal" evidence="13">
    <location>
        <begin position="2"/>
        <end position="69"/>
    </location>
</feature>
<dbReference type="GO" id="GO:0003985">
    <property type="term" value="F:acetyl-CoA C-acetyltransferase activity"/>
    <property type="evidence" value="ECO:0007669"/>
    <property type="project" value="UniProtKB-EC"/>
</dbReference>
<dbReference type="Gene3D" id="3.40.47.10">
    <property type="match status" value="1"/>
</dbReference>
<dbReference type="GO" id="GO:0006635">
    <property type="term" value="P:fatty acid beta-oxidation"/>
    <property type="evidence" value="ECO:0007669"/>
    <property type="project" value="TreeGrafter"/>
</dbReference>
<evidence type="ECO:0000256" key="12">
    <source>
        <dbReference type="RuleBase" id="RU003557"/>
    </source>
</evidence>
<keyword evidence="7" id="KW-0479">Metal-binding</keyword>
<evidence type="ECO:0000313" key="15">
    <source>
        <dbReference type="EMBL" id="NDJ92415.1"/>
    </source>
</evidence>
<dbReference type="InterPro" id="IPR002155">
    <property type="entry name" value="Thiolase"/>
</dbReference>
<dbReference type="InterPro" id="IPR020617">
    <property type="entry name" value="Thiolase_C"/>
</dbReference>
<dbReference type="SUPFAM" id="SSF53901">
    <property type="entry name" value="Thiolase-like"/>
    <property type="match status" value="2"/>
</dbReference>
<accession>A0A6G3MED8</accession>
<evidence type="ECO:0000256" key="7">
    <source>
        <dbReference type="ARBA" id="ARBA00022723"/>
    </source>
</evidence>
<evidence type="ECO:0000256" key="1">
    <source>
        <dbReference type="ARBA" id="ARBA00004173"/>
    </source>
</evidence>
<dbReference type="EC" id="2.3.1.9" evidence="5"/>
<comment type="similarity">
    <text evidence="3 12">Belongs to the thiolase-like superfamily. Thiolase family.</text>
</comment>
<keyword evidence="9" id="KW-0630">Potassium</keyword>
<evidence type="ECO:0000256" key="11">
    <source>
        <dbReference type="ARBA" id="ARBA00023315"/>
    </source>
</evidence>
<dbReference type="PANTHER" id="PTHR18919:SF156">
    <property type="entry name" value="ACETYL-COA ACETYLTRANSFERASE, MITOCHONDRIAL"/>
    <property type="match status" value="1"/>
</dbReference>
<dbReference type="PROSITE" id="PS00099">
    <property type="entry name" value="THIOLASE_3"/>
    <property type="match status" value="1"/>
</dbReference>
<dbReference type="OrthoDB" id="5404651at2759"/>
<comment type="subunit">
    <text evidence="4">Homotetramer.</text>
</comment>
<sequence length="200" mass="21088">MFEDELVYVPIINPKTGEIIKILEDEGVLKFNPEKMSKLRPAFSPDGTITAANASKLSDGASALVLTSKDEAKRLALEPIATIISFADAACDPIDFGLAPVHAIRKALANADINIKDVSMFEINEAFSVVPLVCMKELEIDHSKVNIHGGAVSLGHPVGASGARILTHLIHSLEPHQVGVAAICNGGGAATAIVVVKNKH</sequence>
<dbReference type="InterPro" id="IPR016039">
    <property type="entry name" value="Thiolase-like"/>
</dbReference>
<dbReference type="EMBL" id="GHBP01000655">
    <property type="protein sequence ID" value="NDJ92415.1"/>
    <property type="molecule type" value="Transcribed_RNA"/>
</dbReference>
<keyword evidence="10" id="KW-0496">Mitochondrion</keyword>
<evidence type="ECO:0000259" key="14">
    <source>
        <dbReference type="Pfam" id="PF02803"/>
    </source>
</evidence>
<dbReference type="GO" id="GO:0005739">
    <property type="term" value="C:mitochondrion"/>
    <property type="evidence" value="ECO:0007669"/>
    <property type="project" value="UniProtKB-SubCell"/>
</dbReference>